<evidence type="ECO:0000313" key="3">
    <source>
        <dbReference type="EMBL" id="MFC5546629.1"/>
    </source>
</evidence>
<dbReference type="EMBL" id="JBHSNL010000006">
    <property type="protein sequence ID" value="MFC5546629.1"/>
    <property type="molecule type" value="Genomic_DNA"/>
</dbReference>
<accession>A0ABW0RP73</accession>
<evidence type="ECO:0000256" key="2">
    <source>
        <dbReference type="SAM" id="SignalP"/>
    </source>
</evidence>
<dbReference type="Proteomes" id="UP001596055">
    <property type="component" value="Unassembled WGS sequence"/>
</dbReference>
<name>A0ABW0RP73_9GAMM</name>
<feature type="region of interest" description="Disordered" evidence="1">
    <location>
        <begin position="37"/>
        <end position="63"/>
    </location>
</feature>
<evidence type="ECO:0000256" key="1">
    <source>
        <dbReference type="SAM" id="MobiDB-lite"/>
    </source>
</evidence>
<comment type="caution">
    <text evidence="3">The sequence shown here is derived from an EMBL/GenBank/DDBJ whole genome shotgun (WGS) entry which is preliminary data.</text>
</comment>
<keyword evidence="2" id="KW-0732">Signal</keyword>
<organism evidence="3 4">
    <name type="scientific">Marinobacter koreensis</name>
    <dbReference type="NCBI Taxonomy" id="335974"/>
    <lineage>
        <taxon>Bacteria</taxon>
        <taxon>Pseudomonadati</taxon>
        <taxon>Pseudomonadota</taxon>
        <taxon>Gammaproteobacteria</taxon>
        <taxon>Pseudomonadales</taxon>
        <taxon>Marinobacteraceae</taxon>
        <taxon>Marinobacter</taxon>
    </lineage>
</organism>
<protein>
    <submittedName>
        <fullName evidence="3">Uncharacterized protein</fullName>
    </submittedName>
</protein>
<dbReference type="RefSeq" id="WP_248158833.1">
    <property type="nucleotide sequence ID" value="NZ_JAKZAJ010000004.1"/>
</dbReference>
<keyword evidence="4" id="KW-1185">Reference proteome</keyword>
<proteinExistence type="predicted"/>
<gene>
    <name evidence="3" type="ORF">ACFPQA_16305</name>
</gene>
<feature type="chain" id="PRO_5046596196" evidence="2">
    <location>
        <begin position="21"/>
        <end position="93"/>
    </location>
</feature>
<feature type="signal peptide" evidence="2">
    <location>
        <begin position="1"/>
        <end position="20"/>
    </location>
</feature>
<reference evidence="4" key="1">
    <citation type="journal article" date="2019" name="Int. J. Syst. Evol. Microbiol.">
        <title>The Global Catalogue of Microorganisms (GCM) 10K type strain sequencing project: providing services to taxonomists for standard genome sequencing and annotation.</title>
        <authorList>
            <consortium name="The Broad Institute Genomics Platform"/>
            <consortium name="The Broad Institute Genome Sequencing Center for Infectious Disease"/>
            <person name="Wu L."/>
            <person name="Ma J."/>
        </authorList>
    </citation>
    <scope>NUCLEOTIDE SEQUENCE [LARGE SCALE GENOMIC DNA]</scope>
    <source>
        <strain evidence="4">CGMCC 4.1799</strain>
    </source>
</reference>
<evidence type="ECO:0000313" key="4">
    <source>
        <dbReference type="Proteomes" id="UP001596055"/>
    </source>
</evidence>
<sequence length="93" mass="10166">MNHRTLLLLSGLLVTPLASAGDFPDFGLSDTVVHDSQAQPEDQVSELLRKQAKSDPAGQSELSAQMFVDAQDRIAETFRRPVPDTLNDQSSDQ</sequence>